<gene>
    <name evidence="3" type="ORF">LPJ53_001752</name>
</gene>
<dbReference type="PANTHER" id="PTHR34814:SF2">
    <property type="entry name" value="DUF3533 DOMAIN-CONTAINING PROTEIN"/>
    <property type="match status" value="1"/>
</dbReference>
<evidence type="ECO:0000313" key="4">
    <source>
        <dbReference type="Proteomes" id="UP001149813"/>
    </source>
</evidence>
<protein>
    <recommendedName>
        <fullName evidence="2">DUF3533 domain-containing protein</fullName>
    </recommendedName>
</protein>
<evidence type="ECO:0000313" key="3">
    <source>
        <dbReference type="EMBL" id="KAJ1723943.1"/>
    </source>
</evidence>
<feature type="transmembrane region" description="Helical" evidence="1">
    <location>
        <begin position="291"/>
        <end position="315"/>
    </location>
</feature>
<dbReference type="GO" id="GO:0016020">
    <property type="term" value="C:membrane"/>
    <property type="evidence" value="ECO:0007669"/>
    <property type="project" value="TreeGrafter"/>
</dbReference>
<feature type="domain" description="DUF3533" evidence="2">
    <location>
        <begin position="54"/>
        <end position="433"/>
    </location>
</feature>
<dbReference type="InterPro" id="IPR053001">
    <property type="entry name" value="MNNG_permease-like"/>
</dbReference>
<keyword evidence="1" id="KW-1133">Transmembrane helix</keyword>
<feature type="transmembrane region" description="Helical" evidence="1">
    <location>
        <begin position="250"/>
        <end position="271"/>
    </location>
</feature>
<dbReference type="EMBL" id="JANBOJ010000047">
    <property type="protein sequence ID" value="KAJ1723943.1"/>
    <property type="molecule type" value="Genomic_DNA"/>
</dbReference>
<dbReference type="InterPro" id="IPR022703">
    <property type="entry name" value="DUF3533"/>
</dbReference>
<keyword evidence="4" id="KW-1185">Reference proteome</keyword>
<feature type="transmembrane region" description="Helical" evidence="1">
    <location>
        <begin position="336"/>
        <end position="358"/>
    </location>
</feature>
<keyword evidence="1" id="KW-0812">Transmembrane</keyword>
<reference evidence="3" key="1">
    <citation type="submission" date="2022-07" db="EMBL/GenBank/DDBJ databases">
        <title>Phylogenomic reconstructions and comparative analyses of Kickxellomycotina fungi.</title>
        <authorList>
            <person name="Reynolds N.K."/>
            <person name="Stajich J.E."/>
            <person name="Barry K."/>
            <person name="Grigoriev I.V."/>
            <person name="Crous P."/>
            <person name="Smith M.E."/>
        </authorList>
    </citation>
    <scope>NUCLEOTIDE SEQUENCE</scope>
    <source>
        <strain evidence="3">NBRC 32514</strain>
    </source>
</reference>
<dbReference type="AlphaFoldDB" id="A0A9W8CU78"/>
<feature type="transmembrane region" description="Helical" evidence="1">
    <location>
        <begin position="53"/>
        <end position="74"/>
    </location>
</feature>
<comment type="caution">
    <text evidence="3">The sequence shown here is derived from an EMBL/GenBank/DDBJ whole genome shotgun (WGS) entry which is preliminary data.</text>
</comment>
<feature type="transmembrane region" description="Helical" evidence="1">
    <location>
        <begin position="418"/>
        <end position="442"/>
    </location>
</feature>
<name>A0A9W8CU78_9FUNG</name>
<proteinExistence type="predicted"/>
<dbReference type="Proteomes" id="UP001149813">
    <property type="component" value="Unassembled WGS sequence"/>
</dbReference>
<dbReference type="PANTHER" id="PTHR34814">
    <property type="entry name" value="NITROSOGUANIDINE RESISTANCE PROTEIN SNG1"/>
    <property type="match status" value="1"/>
</dbReference>
<accession>A0A9W8CU78</accession>
<dbReference type="OrthoDB" id="2140105at2759"/>
<evidence type="ECO:0000259" key="2">
    <source>
        <dbReference type="Pfam" id="PF12051"/>
    </source>
</evidence>
<organism evidence="3 4">
    <name type="scientific">Coemansia erecta</name>
    <dbReference type="NCBI Taxonomy" id="147472"/>
    <lineage>
        <taxon>Eukaryota</taxon>
        <taxon>Fungi</taxon>
        <taxon>Fungi incertae sedis</taxon>
        <taxon>Zoopagomycota</taxon>
        <taxon>Kickxellomycotina</taxon>
        <taxon>Kickxellomycetes</taxon>
        <taxon>Kickxellales</taxon>
        <taxon>Kickxellaceae</taxon>
        <taxon>Coemansia</taxon>
    </lineage>
</organism>
<dbReference type="Pfam" id="PF12051">
    <property type="entry name" value="DUF3533"/>
    <property type="match status" value="1"/>
</dbReference>
<sequence>MPSTHHAHTHAARRIHTYFWVHQPDLDHGRIGLFDSTFRHTFKQRTLYHLRLLVIYSALLWVVLAIFYGCVYNMTAHAHRIHLKIIDLDQSSVSRRLTAIMLEQDRRMQPDYERPWVPQWSTLRHHRLHTLSEAKEHVRHHEWAAIVINRGLETNLRQALLGASAEYSPSSAMTALVSTGRNPIPISRYIQPALDAMAQYAAHEYARLQVADLHANSDTLLPQGNLSQANVQALLTPIWYTDFEVSPCSFGIAPIAPLFAVFVSLACTLATQVLVKLSSVELYDIVNHHHLAIALHLLMLLWSTILGLFGALAFLAFRGPQYNALRLGLPINAARFFAIMFTFDAAILASSQWIFFWVTVLPPDLVPLALITLMVPSSASSTVSLDLVPGGLRWIAAIPAHNSAMLFRTITSGAYPRVAINVGVLAAEIAFMFIVNMVIIMVRQDWLLAGHVDAAGWYRKSIFFKPPPRYVVGSEHEEEEEEEEESDALSLTTTHTINILDDSETPEGIQYTLYGR</sequence>
<evidence type="ECO:0000256" key="1">
    <source>
        <dbReference type="SAM" id="Phobius"/>
    </source>
</evidence>
<keyword evidence="1" id="KW-0472">Membrane</keyword>